<dbReference type="EMBL" id="FOSH01000003">
    <property type="protein sequence ID" value="SFJ98289.1"/>
    <property type="molecule type" value="Genomic_DNA"/>
</dbReference>
<dbReference type="GO" id="GO:0006282">
    <property type="term" value="P:regulation of DNA repair"/>
    <property type="evidence" value="ECO:0007669"/>
    <property type="project" value="UniProtKB-UniRule"/>
</dbReference>
<keyword evidence="4 5" id="KW-0963">Cytoplasm</keyword>
<keyword evidence="10" id="KW-1185">Reference proteome</keyword>
<accession>A0A1I3VT42</accession>
<evidence type="ECO:0000259" key="6">
    <source>
        <dbReference type="Pfam" id="PF02631"/>
    </source>
</evidence>
<evidence type="ECO:0000256" key="2">
    <source>
        <dbReference type="ARBA" id="ARBA00009695"/>
    </source>
</evidence>
<proteinExistence type="inferred from homology"/>
<comment type="subcellular location">
    <subcellularLocation>
        <location evidence="1 5">Cytoplasm</location>
    </subcellularLocation>
</comment>
<name>A0A1I3VT42_9GAMM</name>
<reference evidence="10" key="1">
    <citation type="submission" date="2016-10" db="EMBL/GenBank/DDBJ databases">
        <authorList>
            <person name="Varghese N."/>
            <person name="Submissions S."/>
        </authorList>
    </citation>
    <scope>NUCLEOTIDE SEQUENCE [LARGE SCALE GENOMIC DNA]</scope>
    <source>
        <strain evidence="10">DSM 11578</strain>
    </source>
</reference>
<evidence type="ECO:0000256" key="1">
    <source>
        <dbReference type="ARBA" id="ARBA00004496"/>
    </source>
</evidence>
<dbReference type="PANTHER" id="PTHR33602">
    <property type="entry name" value="REGULATORY PROTEIN RECX FAMILY PROTEIN"/>
    <property type="match status" value="1"/>
</dbReference>
<evidence type="ECO:0000313" key="9">
    <source>
        <dbReference type="EMBL" id="SFJ98289.1"/>
    </source>
</evidence>
<dbReference type="Pfam" id="PF02631">
    <property type="entry name" value="RecX_HTH2"/>
    <property type="match status" value="1"/>
</dbReference>
<dbReference type="InterPro" id="IPR036388">
    <property type="entry name" value="WH-like_DNA-bd_sf"/>
</dbReference>
<dbReference type="InterPro" id="IPR053924">
    <property type="entry name" value="RecX_HTH_2nd"/>
</dbReference>
<evidence type="ECO:0000256" key="3">
    <source>
        <dbReference type="ARBA" id="ARBA00018111"/>
    </source>
</evidence>
<feature type="domain" description="RecX third three-helical" evidence="7">
    <location>
        <begin position="97"/>
        <end position="139"/>
    </location>
</feature>
<dbReference type="Pfam" id="PF21981">
    <property type="entry name" value="RecX_HTH3"/>
    <property type="match status" value="1"/>
</dbReference>
<dbReference type="AlphaFoldDB" id="A0A1I3VT42"/>
<evidence type="ECO:0000256" key="5">
    <source>
        <dbReference type="HAMAP-Rule" id="MF_01114"/>
    </source>
</evidence>
<dbReference type="STRING" id="45496.SAMN04488079_103202"/>
<dbReference type="Gene3D" id="1.10.10.10">
    <property type="entry name" value="Winged helix-like DNA-binding domain superfamily/Winged helix DNA-binding domain"/>
    <property type="match status" value="3"/>
</dbReference>
<dbReference type="HAMAP" id="MF_01114">
    <property type="entry name" value="RecX"/>
    <property type="match status" value="1"/>
</dbReference>
<comment type="similarity">
    <text evidence="2 5">Belongs to the RecX family.</text>
</comment>
<evidence type="ECO:0000259" key="7">
    <source>
        <dbReference type="Pfam" id="PF21981"/>
    </source>
</evidence>
<dbReference type="RefSeq" id="WP_091711816.1">
    <property type="nucleotide sequence ID" value="NZ_FOSH01000003.1"/>
</dbReference>
<feature type="domain" description="RecX first three-helical" evidence="8">
    <location>
        <begin position="7"/>
        <end position="44"/>
    </location>
</feature>
<gene>
    <name evidence="5" type="primary">recX</name>
    <name evidence="9" type="ORF">SAMN04488079_103202</name>
</gene>
<organism evidence="9 10">
    <name type="scientific">Methylophaga sulfidovorans</name>
    <dbReference type="NCBI Taxonomy" id="45496"/>
    <lineage>
        <taxon>Bacteria</taxon>
        <taxon>Pseudomonadati</taxon>
        <taxon>Pseudomonadota</taxon>
        <taxon>Gammaproteobacteria</taxon>
        <taxon>Thiotrichales</taxon>
        <taxon>Piscirickettsiaceae</taxon>
        <taxon>Methylophaga</taxon>
    </lineage>
</organism>
<evidence type="ECO:0000256" key="4">
    <source>
        <dbReference type="ARBA" id="ARBA00022490"/>
    </source>
</evidence>
<evidence type="ECO:0000259" key="8">
    <source>
        <dbReference type="Pfam" id="PF21982"/>
    </source>
</evidence>
<dbReference type="OrthoDB" id="7066780at2"/>
<feature type="domain" description="RecX second three-helical" evidence="6">
    <location>
        <begin position="51"/>
        <end position="90"/>
    </location>
</feature>
<dbReference type="Proteomes" id="UP000198924">
    <property type="component" value="Unassembled WGS sequence"/>
</dbReference>
<dbReference type="PANTHER" id="PTHR33602:SF1">
    <property type="entry name" value="REGULATORY PROTEIN RECX FAMILY PROTEIN"/>
    <property type="match status" value="1"/>
</dbReference>
<dbReference type="InterPro" id="IPR003783">
    <property type="entry name" value="Regulatory_RecX"/>
</dbReference>
<evidence type="ECO:0000313" key="10">
    <source>
        <dbReference type="Proteomes" id="UP000198924"/>
    </source>
</evidence>
<dbReference type="GO" id="GO:0005737">
    <property type="term" value="C:cytoplasm"/>
    <property type="evidence" value="ECO:0007669"/>
    <property type="project" value="UniProtKB-SubCell"/>
</dbReference>
<comment type="function">
    <text evidence="5">Modulates RecA activity.</text>
</comment>
<dbReference type="Pfam" id="PF21982">
    <property type="entry name" value="RecX_HTH1"/>
    <property type="match status" value="1"/>
</dbReference>
<dbReference type="InterPro" id="IPR053926">
    <property type="entry name" value="RecX_HTH_1st"/>
</dbReference>
<protein>
    <recommendedName>
        <fullName evidence="3 5">Regulatory protein RecX</fullName>
    </recommendedName>
</protein>
<dbReference type="InterPro" id="IPR053925">
    <property type="entry name" value="RecX_HTH_3rd"/>
</dbReference>
<sequence>MKQSASARAVSYLANREHSAHELAQKLSKAGFDVEEVENVIQQLKEAGLQSDFRYAESFIQSRANRGYGAVRISMELKERGVAADIISECMNQAEIDWFTLAADVRSKRFGEEMPDDYKSKAKQQRFLQYRGFTHEQITESFNLTDDEK</sequence>